<comment type="subcellular location">
    <subcellularLocation>
        <location evidence="1">Membrane</location>
        <topology evidence="1">Multi-pass membrane protein</topology>
    </subcellularLocation>
</comment>
<dbReference type="HOGENOM" id="CLU_014367_1_0_1"/>
<dbReference type="InterPro" id="IPR027417">
    <property type="entry name" value="P-loop_NTPase"/>
</dbReference>
<dbReference type="GO" id="GO:0016887">
    <property type="term" value="F:ATP hydrolysis activity"/>
    <property type="evidence" value="ECO:0007669"/>
    <property type="project" value="InterPro"/>
</dbReference>
<accession>E9G803</accession>
<dbReference type="GO" id="GO:0005886">
    <property type="term" value="C:plasma membrane"/>
    <property type="evidence" value="ECO:0000318"/>
    <property type="project" value="GO_Central"/>
</dbReference>
<gene>
    <name evidence="10" type="ORF">DAPPUDRAFT_46780</name>
</gene>
<evidence type="ECO:0000256" key="2">
    <source>
        <dbReference type="ARBA" id="ARBA00022692"/>
    </source>
</evidence>
<dbReference type="InterPro" id="IPR003439">
    <property type="entry name" value="ABC_transporter-like_ATP-bd"/>
</dbReference>
<dbReference type="KEGG" id="dpx:DAPPUDRAFT_46780"/>
<dbReference type="InterPro" id="IPR017871">
    <property type="entry name" value="ABC_transporter-like_CS"/>
</dbReference>
<dbReference type="AlphaFoldDB" id="E9G803"/>
<evidence type="ECO:0000256" key="6">
    <source>
        <dbReference type="ARBA" id="ARBA00023136"/>
    </source>
</evidence>
<evidence type="ECO:0000256" key="3">
    <source>
        <dbReference type="ARBA" id="ARBA00022741"/>
    </source>
</evidence>
<dbReference type="Pfam" id="PF00005">
    <property type="entry name" value="ABC_tran"/>
    <property type="match status" value="1"/>
</dbReference>
<dbReference type="eggNOG" id="KOG0059">
    <property type="taxonomic scope" value="Eukaryota"/>
</dbReference>
<dbReference type="InParanoid" id="E9G803"/>
<feature type="transmembrane region" description="Helical" evidence="7">
    <location>
        <begin position="672"/>
        <end position="691"/>
    </location>
</feature>
<feature type="transmembrane region" description="Helical" evidence="7">
    <location>
        <begin position="731"/>
        <end position="752"/>
    </location>
</feature>
<feature type="transmembrane region" description="Helical" evidence="7">
    <location>
        <begin position="606"/>
        <end position="633"/>
    </location>
</feature>
<dbReference type="PROSITE" id="PS51012">
    <property type="entry name" value="ABC_TM2"/>
    <property type="match status" value="1"/>
</dbReference>
<feature type="transmembrane region" description="Helical" evidence="7">
    <location>
        <begin position="639"/>
        <end position="660"/>
    </location>
</feature>
<dbReference type="OrthoDB" id="10255969at2759"/>
<dbReference type="InterPro" id="IPR047817">
    <property type="entry name" value="ABC2_TM_bact-type"/>
</dbReference>
<dbReference type="OMA" id="FVSAWID"/>
<evidence type="ECO:0000313" key="10">
    <source>
        <dbReference type="EMBL" id="EFX84774.1"/>
    </source>
</evidence>
<keyword evidence="5 7" id="KW-1133">Transmembrane helix</keyword>
<dbReference type="Pfam" id="PF12698">
    <property type="entry name" value="ABC2_membrane_3"/>
    <property type="match status" value="1"/>
</dbReference>
<keyword evidence="4" id="KW-0067">ATP-binding</keyword>
<feature type="transmembrane region" description="Helical" evidence="7">
    <location>
        <begin position="562"/>
        <end position="585"/>
    </location>
</feature>
<evidence type="ECO:0000313" key="11">
    <source>
        <dbReference type="Proteomes" id="UP000000305"/>
    </source>
</evidence>
<dbReference type="PANTHER" id="PTHR43038:SF3">
    <property type="entry name" value="ABC TRANSPORTER G FAMILY MEMBER 20 ISOFORM X1"/>
    <property type="match status" value="1"/>
</dbReference>
<keyword evidence="11" id="KW-1185">Reference proteome</keyword>
<sequence>MATNVEFVSSHQLRNNETTCKTSDCGQGILIRNATKIYGVGKKRCTVLNGIDMSVKKGTIYGLLGASGCGKTTLLSCLVGRRRLKSGDILVLGHKPGSPESGIPGPRVGYMPQELALFGHFSIKETLHYFGRIYNLKTDFINSQLEFLSKLLDLPPSHRYVGTLSGGQQRRVSFAVALFHEPELLILDEPTVGVDPLLRHSIWNHLVRQSVDHGRTIIVTTHYIEEARQANAIGLMRSGRLLAEDSPENLLREYNLSSLEDVFLKLCMADFVGNEEKINTGAQQLSYQLSGGIDNVAFHASKSELNISGTGHLQQMELNLQHGKTPIAFTNKRSGFINSNSEARKRPKLICSKSVLPSSNRLNALIQKNFLQMFRNIGMLLFIFLIPAIQVILSCLSLGGDPSFLRLAIVNDELDPSQDRICNYTTTCTYSMFSCRYLRFIDNTTVVQVPFESVSDALDAVKSGKVWGVVHFPKNFTDELVVRRADGKFADKETILASSIAITLDYSSQQISLSLKQSLIEAFEDFSKDILAACSYEPTALGIPVTFLDPIFGENEPSFVEFITPGIILTTIYLIAVALTTAVFLSERKSGLFDRSIVAGVQMSEFMIAHVVNQFIVLIGQTVFVYIFALLVFKISFHGSLALAVLITLLQGLCGMSLGLMITSLCDELTSAIQLSLGSIYVNLFVSGILWPTEGVPVYLRYFCFLMPQTYAIESLRNIFSRGWGVERPEVFWGILISSGWIFVFLGLALVIGRIRKYTG</sequence>
<dbReference type="EMBL" id="GL732534">
    <property type="protein sequence ID" value="EFX84774.1"/>
    <property type="molecule type" value="Genomic_DNA"/>
</dbReference>
<keyword evidence="6 7" id="KW-0472">Membrane</keyword>
<dbReference type="PROSITE" id="PS00211">
    <property type="entry name" value="ABC_TRANSPORTER_1"/>
    <property type="match status" value="1"/>
</dbReference>
<dbReference type="GO" id="GO:0140359">
    <property type="term" value="F:ABC-type transporter activity"/>
    <property type="evidence" value="ECO:0007669"/>
    <property type="project" value="InterPro"/>
</dbReference>
<dbReference type="Gene3D" id="3.40.50.300">
    <property type="entry name" value="P-loop containing nucleotide triphosphate hydrolases"/>
    <property type="match status" value="1"/>
</dbReference>
<evidence type="ECO:0000259" key="9">
    <source>
        <dbReference type="PROSITE" id="PS51012"/>
    </source>
</evidence>
<reference evidence="10 11" key="1">
    <citation type="journal article" date="2011" name="Science">
        <title>The ecoresponsive genome of Daphnia pulex.</title>
        <authorList>
            <person name="Colbourne J.K."/>
            <person name="Pfrender M.E."/>
            <person name="Gilbert D."/>
            <person name="Thomas W.K."/>
            <person name="Tucker A."/>
            <person name="Oakley T.H."/>
            <person name="Tokishita S."/>
            <person name="Aerts A."/>
            <person name="Arnold G.J."/>
            <person name="Basu M.K."/>
            <person name="Bauer D.J."/>
            <person name="Caceres C.E."/>
            <person name="Carmel L."/>
            <person name="Casola C."/>
            <person name="Choi J.H."/>
            <person name="Detter J.C."/>
            <person name="Dong Q."/>
            <person name="Dusheyko S."/>
            <person name="Eads B.D."/>
            <person name="Frohlich T."/>
            <person name="Geiler-Samerotte K.A."/>
            <person name="Gerlach D."/>
            <person name="Hatcher P."/>
            <person name="Jogdeo S."/>
            <person name="Krijgsveld J."/>
            <person name="Kriventseva E.V."/>
            <person name="Kultz D."/>
            <person name="Laforsch C."/>
            <person name="Lindquist E."/>
            <person name="Lopez J."/>
            <person name="Manak J.R."/>
            <person name="Muller J."/>
            <person name="Pangilinan J."/>
            <person name="Patwardhan R.P."/>
            <person name="Pitluck S."/>
            <person name="Pritham E.J."/>
            <person name="Rechtsteiner A."/>
            <person name="Rho M."/>
            <person name="Rogozin I.B."/>
            <person name="Sakarya O."/>
            <person name="Salamov A."/>
            <person name="Schaack S."/>
            <person name="Shapiro H."/>
            <person name="Shiga Y."/>
            <person name="Skalitzky C."/>
            <person name="Smith Z."/>
            <person name="Souvorov A."/>
            <person name="Sung W."/>
            <person name="Tang Z."/>
            <person name="Tsuchiya D."/>
            <person name="Tu H."/>
            <person name="Vos H."/>
            <person name="Wang M."/>
            <person name="Wolf Y.I."/>
            <person name="Yamagata H."/>
            <person name="Yamada T."/>
            <person name="Ye Y."/>
            <person name="Shaw J.R."/>
            <person name="Andrews J."/>
            <person name="Crease T.J."/>
            <person name="Tang H."/>
            <person name="Lucas S.M."/>
            <person name="Robertson H.M."/>
            <person name="Bork P."/>
            <person name="Koonin E.V."/>
            <person name="Zdobnov E.M."/>
            <person name="Grigoriev I.V."/>
            <person name="Lynch M."/>
            <person name="Boore J.L."/>
        </authorList>
    </citation>
    <scope>NUCLEOTIDE SEQUENCE [LARGE SCALE GENOMIC DNA]</scope>
</reference>
<dbReference type="PANTHER" id="PTHR43038">
    <property type="entry name" value="ATP-BINDING CASSETTE, SUB-FAMILY H, MEMBER 1"/>
    <property type="match status" value="1"/>
</dbReference>
<dbReference type="SMART" id="SM00382">
    <property type="entry name" value="AAA"/>
    <property type="match status" value="1"/>
</dbReference>
<dbReference type="InterPro" id="IPR003593">
    <property type="entry name" value="AAA+_ATPase"/>
</dbReference>
<evidence type="ECO:0000256" key="7">
    <source>
        <dbReference type="SAM" id="Phobius"/>
    </source>
</evidence>
<dbReference type="FunCoup" id="E9G803">
    <property type="interactions" value="3"/>
</dbReference>
<dbReference type="PRINTS" id="PR00164">
    <property type="entry name" value="ABC2TRNSPORT"/>
</dbReference>
<evidence type="ECO:0000256" key="5">
    <source>
        <dbReference type="ARBA" id="ARBA00022989"/>
    </source>
</evidence>
<protein>
    <submittedName>
        <fullName evidence="10">ABC protein, subfamily ABCH</fullName>
    </submittedName>
</protein>
<organism evidence="10 11">
    <name type="scientific">Daphnia pulex</name>
    <name type="common">Water flea</name>
    <dbReference type="NCBI Taxonomy" id="6669"/>
    <lineage>
        <taxon>Eukaryota</taxon>
        <taxon>Metazoa</taxon>
        <taxon>Ecdysozoa</taxon>
        <taxon>Arthropoda</taxon>
        <taxon>Crustacea</taxon>
        <taxon>Branchiopoda</taxon>
        <taxon>Diplostraca</taxon>
        <taxon>Cladocera</taxon>
        <taxon>Anomopoda</taxon>
        <taxon>Daphniidae</taxon>
        <taxon>Daphnia</taxon>
    </lineage>
</organism>
<feature type="domain" description="ABC transmembrane type-2" evidence="9">
    <location>
        <begin position="528"/>
        <end position="756"/>
    </location>
</feature>
<dbReference type="GO" id="GO:0043190">
    <property type="term" value="C:ATP-binding cassette (ABC) transporter complex"/>
    <property type="evidence" value="ECO:0007669"/>
    <property type="project" value="InterPro"/>
</dbReference>
<keyword evidence="3" id="KW-0547">Nucleotide-binding</keyword>
<feature type="transmembrane region" description="Helical" evidence="7">
    <location>
        <begin position="377"/>
        <end position="399"/>
    </location>
</feature>
<evidence type="ECO:0000256" key="4">
    <source>
        <dbReference type="ARBA" id="ARBA00022840"/>
    </source>
</evidence>
<feature type="domain" description="ABC transporter" evidence="8">
    <location>
        <begin position="29"/>
        <end position="263"/>
    </location>
</feature>
<dbReference type="PhylomeDB" id="E9G803"/>
<proteinExistence type="predicted"/>
<name>E9G803_DAPPU</name>
<keyword evidence="2 7" id="KW-0812">Transmembrane</keyword>
<dbReference type="InterPro" id="IPR013525">
    <property type="entry name" value="ABC2_TM"/>
</dbReference>
<dbReference type="PROSITE" id="PS50893">
    <property type="entry name" value="ABC_TRANSPORTER_2"/>
    <property type="match status" value="1"/>
</dbReference>
<dbReference type="GO" id="GO:0005524">
    <property type="term" value="F:ATP binding"/>
    <property type="evidence" value="ECO:0007669"/>
    <property type="project" value="UniProtKB-KW"/>
</dbReference>
<dbReference type="SUPFAM" id="SSF52540">
    <property type="entry name" value="P-loop containing nucleoside triphosphate hydrolases"/>
    <property type="match status" value="1"/>
</dbReference>
<dbReference type="CDD" id="cd03230">
    <property type="entry name" value="ABC_DR_subfamily_A"/>
    <property type="match status" value="1"/>
</dbReference>
<dbReference type="InterPro" id="IPR000412">
    <property type="entry name" value="ABC_2_transport"/>
</dbReference>
<evidence type="ECO:0000259" key="8">
    <source>
        <dbReference type="PROSITE" id="PS50893"/>
    </source>
</evidence>
<dbReference type="Proteomes" id="UP000000305">
    <property type="component" value="Unassembled WGS sequence"/>
</dbReference>
<evidence type="ECO:0000256" key="1">
    <source>
        <dbReference type="ARBA" id="ARBA00004141"/>
    </source>
</evidence>